<evidence type="ECO:0000313" key="3">
    <source>
        <dbReference type="Proteomes" id="UP001217918"/>
    </source>
</evidence>
<dbReference type="EMBL" id="JAQQPM010000007">
    <property type="protein sequence ID" value="KAK2073796.1"/>
    <property type="molecule type" value="Genomic_DNA"/>
</dbReference>
<gene>
    <name evidence="2" type="ORF">P8C59_008045</name>
</gene>
<comment type="caution">
    <text evidence="2">The sequence shown here is derived from an EMBL/GenBank/DDBJ whole genome shotgun (WGS) entry which is preliminary data.</text>
</comment>
<sequence>MADFTYKLFRRPLRAPKPDLFRTTFWQIGFDNKLNSNPDMILYAYANHRPLPTVPFVWSQTLTTLNEIISVISLFVLITKLIAIIMHVYFPVVATFTGLAMTALYATSVYGQAGPDYADARYPSPSPWYLRMSCDFVRPYGSTLVMYCQMAKATLALTVLMLVLCLVNFGMSVWSMLPNKEIDEMAGYNGDDEYYSPATAKETTGWGVQIPKSPMTSRTVPFTPRTQAFNTLNRGW</sequence>
<keyword evidence="1" id="KW-0812">Transmembrane</keyword>
<name>A0AAD9I9X7_9PEZI</name>
<evidence type="ECO:0000313" key="2">
    <source>
        <dbReference type="EMBL" id="KAK2073796.1"/>
    </source>
</evidence>
<proteinExistence type="predicted"/>
<protein>
    <submittedName>
        <fullName evidence="2">Uncharacterized protein</fullName>
    </submittedName>
</protein>
<feature type="transmembrane region" description="Helical" evidence="1">
    <location>
        <begin position="153"/>
        <end position="177"/>
    </location>
</feature>
<keyword evidence="1" id="KW-1133">Transmembrane helix</keyword>
<reference evidence="2" key="1">
    <citation type="journal article" date="2023" name="Mol. Plant Microbe Interact.">
        <title>Elucidating the Obligate Nature and Biological Capacity of an Invasive Fungal Corn Pathogen.</title>
        <authorList>
            <person name="MacCready J.S."/>
            <person name="Roggenkamp E.M."/>
            <person name="Gdanetz K."/>
            <person name="Chilvers M.I."/>
        </authorList>
    </citation>
    <scope>NUCLEOTIDE SEQUENCE</scope>
    <source>
        <strain evidence="2">PM02</strain>
    </source>
</reference>
<dbReference type="AlphaFoldDB" id="A0AAD9I9X7"/>
<keyword evidence="3" id="KW-1185">Reference proteome</keyword>
<keyword evidence="1" id="KW-0472">Membrane</keyword>
<dbReference type="Proteomes" id="UP001217918">
    <property type="component" value="Unassembled WGS sequence"/>
</dbReference>
<evidence type="ECO:0000256" key="1">
    <source>
        <dbReference type="SAM" id="Phobius"/>
    </source>
</evidence>
<organism evidence="2 3">
    <name type="scientific">Phyllachora maydis</name>
    <dbReference type="NCBI Taxonomy" id="1825666"/>
    <lineage>
        <taxon>Eukaryota</taxon>
        <taxon>Fungi</taxon>
        <taxon>Dikarya</taxon>
        <taxon>Ascomycota</taxon>
        <taxon>Pezizomycotina</taxon>
        <taxon>Sordariomycetes</taxon>
        <taxon>Sordariomycetidae</taxon>
        <taxon>Phyllachorales</taxon>
        <taxon>Phyllachoraceae</taxon>
        <taxon>Phyllachora</taxon>
    </lineage>
</organism>
<accession>A0AAD9I9X7</accession>